<feature type="region of interest" description="Disordered" evidence="1">
    <location>
        <begin position="157"/>
        <end position="231"/>
    </location>
</feature>
<feature type="domain" description="GAG-pre-integrase" evidence="2">
    <location>
        <begin position="385"/>
        <end position="426"/>
    </location>
</feature>
<feature type="region of interest" description="Disordered" evidence="1">
    <location>
        <begin position="304"/>
        <end position="333"/>
    </location>
</feature>
<feature type="compositionally biased region" description="Basic residues" evidence="1">
    <location>
        <begin position="198"/>
        <end position="215"/>
    </location>
</feature>
<accession>A0AAQ3X133</accession>
<sequence>MAPPPPARPRQICPRRSRLVRRGIPCRSSLGAHGSPCALVDLRLRLRRALRDHHHRQPIRPRRLARPRGTIRRQPRNSGPPRRHRVPHLVAGHTLRGGLLPPDEDARRLPCRAWRAHLRSPPRHQPPPRPQRPLLPPPPLHHAPAPAALLRRGPLRAATGGALPGRPVRLRAVHRRRPARAHGARRRPPPSAPSSGGNRRRRKGKSGGGDRRHRAPGAAPTGGGTWPSFFNPWTGTIRMWPDRARRPLQPHAPGLSLAAPSLRAPPPARRAARLPRPRGAVATRPALSLGRRWAALGRHSVPRPPGRLVSVGRLAPGRPPGLGGPVQPSGSRDQQALAGAFNTMTLTPPPTGEWYMDSGATAHMASTSGPRTRRVIRRCNSSGPLYPLLPSASPSPSALLASASSQLWHRRLGHLGHDALSKLAGSSRHYL</sequence>
<feature type="compositionally biased region" description="Low complexity" evidence="1">
    <location>
        <begin position="252"/>
        <end position="262"/>
    </location>
</feature>
<dbReference type="AlphaFoldDB" id="A0AAQ3X133"/>
<feature type="region of interest" description="Disordered" evidence="1">
    <location>
        <begin position="52"/>
        <end position="88"/>
    </location>
</feature>
<feature type="compositionally biased region" description="Low complexity" evidence="1">
    <location>
        <begin position="157"/>
        <end position="167"/>
    </location>
</feature>
<dbReference type="Proteomes" id="UP001341281">
    <property type="component" value="Chromosome 06"/>
</dbReference>
<evidence type="ECO:0000313" key="4">
    <source>
        <dbReference type="Proteomes" id="UP001341281"/>
    </source>
</evidence>
<proteinExistence type="predicted"/>
<feature type="compositionally biased region" description="Pro residues" evidence="1">
    <location>
        <begin position="123"/>
        <end position="141"/>
    </location>
</feature>
<dbReference type="Pfam" id="PF13976">
    <property type="entry name" value="gag_pre-integrs"/>
    <property type="match status" value="1"/>
</dbReference>
<evidence type="ECO:0000259" key="2">
    <source>
        <dbReference type="Pfam" id="PF13976"/>
    </source>
</evidence>
<protein>
    <recommendedName>
        <fullName evidence="2">GAG-pre-integrase domain-containing protein</fullName>
    </recommendedName>
</protein>
<name>A0AAQ3X133_PASNO</name>
<feature type="compositionally biased region" description="Basic residues" evidence="1">
    <location>
        <begin position="168"/>
        <end position="188"/>
    </location>
</feature>
<feature type="compositionally biased region" description="Basic residues" evidence="1">
    <location>
        <begin position="52"/>
        <end position="87"/>
    </location>
</feature>
<gene>
    <name evidence="3" type="ORF">U9M48_029359</name>
</gene>
<organism evidence="3 4">
    <name type="scientific">Paspalum notatum var. saurae</name>
    <dbReference type="NCBI Taxonomy" id="547442"/>
    <lineage>
        <taxon>Eukaryota</taxon>
        <taxon>Viridiplantae</taxon>
        <taxon>Streptophyta</taxon>
        <taxon>Embryophyta</taxon>
        <taxon>Tracheophyta</taxon>
        <taxon>Spermatophyta</taxon>
        <taxon>Magnoliopsida</taxon>
        <taxon>Liliopsida</taxon>
        <taxon>Poales</taxon>
        <taxon>Poaceae</taxon>
        <taxon>PACMAD clade</taxon>
        <taxon>Panicoideae</taxon>
        <taxon>Andropogonodae</taxon>
        <taxon>Paspaleae</taxon>
        <taxon>Paspalinae</taxon>
        <taxon>Paspalum</taxon>
    </lineage>
</organism>
<reference evidence="3 4" key="1">
    <citation type="submission" date="2024-02" db="EMBL/GenBank/DDBJ databases">
        <title>High-quality chromosome-scale genome assembly of Pensacola bahiagrass (Paspalum notatum Flugge var. saurae).</title>
        <authorList>
            <person name="Vega J.M."/>
            <person name="Podio M."/>
            <person name="Orjuela J."/>
            <person name="Siena L.A."/>
            <person name="Pessino S.C."/>
            <person name="Combes M.C."/>
            <person name="Mariac C."/>
            <person name="Albertini E."/>
            <person name="Pupilli F."/>
            <person name="Ortiz J.P.A."/>
            <person name="Leblanc O."/>
        </authorList>
    </citation>
    <scope>NUCLEOTIDE SEQUENCE [LARGE SCALE GENOMIC DNA]</scope>
    <source>
        <strain evidence="3">R1</strain>
        <tissue evidence="3">Leaf</tissue>
    </source>
</reference>
<evidence type="ECO:0000256" key="1">
    <source>
        <dbReference type="SAM" id="MobiDB-lite"/>
    </source>
</evidence>
<evidence type="ECO:0000313" key="3">
    <source>
        <dbReference type="EMBL" id="WVZ82048.1"/>
    </source>
</evidence>
<dbReference type="EMBL" id="CP144750">
    <property type="protein sequence ID" value="WVZ82048.1"/>
    <property type="molecule type" value="Genomic_DNA"/>
</dbReference>
<keyword evidence="4" id="KW-1185">Reference proteome</keyword>
<dbReference type="InterPro" id="IPR025724">
    <property type="entry name" value="GAG-pre-integrase_dom"/>
</dbReference>
<feature type="region of interest" description="Disordered" evidence="1">
    <location>
        <begin position="117"/>
        <end position="145"/>
    </location>
</feature>
<feature type="region of interest" description="Disordered" evidence="1">
    <location>
        <begin position="245"/>
        <end position="281"/>
    </location>
</feature>